<dbReference type="InterPro" id="IPR006094">
    <property type="entry name" value="Oxid_FAD_bind_N"/>
</dbReference>
<dbReference type="PANTHER" id="PTHR21071">
    <property type="entry name" value="UDP-N-ACETYLENOLPYRUVOYLGLUCOSAMINE REDUCTASE"/>
    <property type="match status" value="1"/>
</dbReference>
<evidence type="ECO:0000256" key="13">
    <source>
        <dbReference type="ARBA" id="ARBA00023306"/>
    </source>
</evidence>
<dbReference type="GO" id="GO:0008762">
    <property type="term" value="F:UDP-N-acetylmuramate dehydrogenase activity"/>
    <property type="evidence" value="ECO:0007669"/>
    <property type="project" value="UniProtKB-UniRule"/>
</dbReference>
<evidence type="ECO:0000259" key="17">
    <source>
        <dbReference type="PROSITE" id="PS51387"/>
    </source>
</evidence>
<evidence type="ECO:0000256" key="5">
    <source>
        <dbReference type="ARBA" id="ARBA00022490"/>
    </source>
</evidence>
<proteinExistence type="inferred from homology"/>
<dbReference type="InterPro" id="IPR016167">
    <property type="entry name" value="FAD-bd_PCMH_sub1"/>
</dbReference>
<dbReference type="InterPro" id="IPR016169">
    <property type="entry name" value="FAD-bd_PCMH_sub2"/>
</dbReference>
<evidence type="ECO:0000256" key="1">
    <source>
        <dbReference type="ARBA" id="ARBA00001974"/>
    </source>
</evidence>
<comment type="subcellular location">
    <subcellularLocation>
        <location evidence="3 16">Cytoplasm</location>
    </subcellularLocation>
</comment>
<comment type="similarity">
    <text evidence="16">Belongs to the MurB family.</text>
</comment>
<keyword evidence="9 16" id="KW-0521">NADP</keyword>
<evidence type="ECO:0000256" key="16">
    <source>
        <dbReference type="HAMAP-Rule" id="MF_00037"/>
    </source>
</evidence>
<dbReference type="GO" id="GO:0071555">
    <property type="term" value="P:cell wall organization"/>
    <property type="evidence" value="ECO:0007669"/>
    <property type="project" value="UniProtKB-KW"/>
</dbReference>
<evidence type="ECO:0000256" key="3">
    <source>
        <dbReference type="ARBA" id="ARBA00004496"/>
    </source>
</evidence>
<dbReference type="OrthoDB" id="9804753at2"/>
<reference evidence="18 19" key="1">
    <citation type="submission" date="2019-03" db="EMBL/GenBank/DDBJ databases">
        <title>Genomic Encyclopedia of Type Strains, Phase IV (KMG-IV): sequencing the most valuable type-strain genomes for metagenomic binning, comparative biology and taxonomic classification.</title>
        <authorList>
            <person name="Goeker M."/>
        </authorList>
    </citation>
    <scope>NUCLEOTIDE SEQUENCE [LARGE SCALE GENOMIC DNA]</scope>
    <source>
        <strain evidence="18 19">DSM 19377</strain>
    </source>
</reference>
<dbReference type="SUPFAM" id="SSF56176">
    <property type="entry name" value="FAD-binding/transporter-associated domain-like"/>
    <property type="match status" value="1"/>
</dbReference>
<dbReference type="Proteomes" id="UP000295416">
    <property type="component" value="Unassembled WGS sequence"/>
</dbReference>
<feature type="domain" description="FAD-binding PCMH-type" evidence="17">
    <location>
        <begin position="29"/>
        <end position="195"/>
    </location>
</feature>
<dbReference type="UniPathway" id="UPA00219"/>
<dbReference type="PANTHER" id="PTHR21071:SF5">
    <property type="entry name" value="UDP-N-ACETYLENOLPYRUVOYLGLUCOSAMINE REDUCTASE"/>
    <property type="match status" value="1"/>
</dbReference>
<dbReference type="HAMAP" id="MF_00037">
    <property type="entry name" value="MurB"/>
    <property type="match status" value="1"/>
</dbReference>
<comment type="caution">
    <text evidence="18">The sequence shown here is derived from an EMBL/GenBank/DDBJ whole genome shotgun (WGS) entry which is preliminary data.</text>
</comment>
<protein>
    <recommendedName>
        <fullName evidence="16">UDP-N-acetylenolpyruvoylglucosamine reductase</fullName>
        <ecNumber evidence="16">1.3.1.98</ecNumber>
    </recommendedName>
    <alternativeName>
        <fullName evidence="16">UDP-N-acetylmuramate dehydrogenase</fullName>
    </alternativeName>
</protein>
<dbReference type="GO" id="GO:0071949">
    <property type="term" value="F:FAD binding"/>
    <property type="evidence" value="ECO:0007669"/>
    <property type="project" value="InterPro"/>
</dbReference>
<evidence type="ECO:0000256" key="8">
    <source>
        <dbReference type="ARBA" id="ARBA00022827"/>
    </source>
</evidence>
<evidence type="ECO:0000256" key="7">
    <source>
        <dbReference type="ARBA" id="ARBA00022630"/>
    </source>
</evidence>
<dbReference type="Gene3D" id="3.30.43.10">
    <property type="entry name" value="Uridine Diphospho-n-acetylenolpyruvylglucosamine Reductase, domain 2"/>
    <property type="match status" value="1"/>
</dbReference>
<name>A0A4R2P362_9BACL</name>
<feature type="active site" evidence="16">
    <location>
        <position position="174"/>
    </location>
</feature>
<accession>A0A4R2P362</accession>
<dbReference type="SUPFAM" id="SSF56194">
    <property type="entry name" value="Uridine diphospho-N-Acetylenolpyruvylglucosamine reductase, MurB, C-terminal domain"/>
    <property type="match status" value="1"/>
</dbReference>
<evidence type="ECO:0000256" key="6">
    <source>
        <dbReference type="ARBA" id="ARBA00022618"/>
    </source>
</evidence>
<dbReference type="GO" id="GO:0051301">
    <property type="term" value="P:cell division"/>
    <property type="evidence" value="ECO:0007669"/>
    <property type="project" value="UniProtKB-KW"/>
</dbReference>
<keyword evidence="6 16" id="KW-0132">Cell division</keyword>
<organism evidence="18 19">
    <name type="scientific">Scopulibacillus darangshiensis</name>
    <dbReference type="NCBI Taxonomy" id="442528"/>
    <lineage>
        <taxon>Bacteria</taxon>
        <taxon>Bacillati</taxon>
        <taxon>Bacillota</taxon>
        <taxon>Bacilli</taxon>
        <taxon>Bacillales</taxon>
        <taxon>Sporolactobacillaceae</taxon>
        <taxon>Scopulibacillus</taxon>
    </lineage>
</organism>
<dbReference type="EMBL" id="SLXK01000012">
    <property type="protein sequence ID" value="TCP29092.1"/>
    <property type="molecule type" value="Genomic_DNA"/>
</dbReference>
<comment type="function">
    <text evidence="2 16">Cell wall formation.</text>
</comment>
<keyword evidence="13 16" id="KW-0131">Cell cycle</keyword>
<dbReference type="Gene3D" id="3.90.78.10">
    <property type="entry name" value="UDP-N-acetylenolpyruvoylglucosamine reductase, C-terminal domain"/>
    <property type="match status" value="1"/>
</dbReference>
<evidence type="ECO:0000256" key="12">
    <source>
        <dbReference type="ARBA" id="ARBA00023002"/>
    </source>
</evidence>
<dbReference type="Pfam" id="PF01565">
    <property type="entry name" value="FAD_binding_4"/>
    <property type="match status" value="1"/>
</dbReference>
<evidence type="ECO:0000256" key="10">
    <source>
        <dbReference type="ARBA" id="ARBA00022960"/>
    </source>
</evidence>
<keyword evidence="12 16" id="KW-0560">Oxidoreductase</keyword>
<dbReference type="InterPro" id="IPR036318">
    <property type="entry name" value="FAD-bd_PCMH-like_sf"/>
</dbReference>
<dbReference type="Pfam" id="PF02873">
    <property type="entry name" value="MurB_C"/>
    <property type="match status" value="1"/>
</dbReference>
<evidence type="ECO:0000256" key="11">
    <source>
        <dbReference type="ARBA" id="ARBA00022984"/>
    </source>
</evidence>
<comment type="pathway">
    <text evidence="4 16">Cell wall biogenesis; peptidoglycan biosynthesis.</text>
</comment>
<feature type="active site" description="Proton donor" evidence="16">
    <location>
        <position position="224"/>
    </location>
</feature>
<evidence type="ECO:0000313" key="18">
    <source>
        <dbReference type="EMBL" id="TCP29092.1"/>
    </source>
</evidence>
<dbReference type="GO" id="GO:0009252">
    <property type="term" value="P:peptidoglycan biosynthetic process"/>
    <property type="evidence" value="ECO:0007669"/>
    <property type="project" value="UniProtKB-UniRule"/>
</dbReference>
<keyword evidence="19" id="KW-1185">Reference proteome</keyword>
<evidence type="ECO:0000256" key="2">
    <source>
        <dbReference type="ARBA" id="ARBA00003921"/>
    </source>
</evidence>
<keyword evidence="5 16" id="KW-0963">Cytoplasm</keyword>
<sequence>MDEIYTKLDVLKVGKVRLNEPLAKHTTLRVGGPADLFVEPDSIDSLVNTMDVIKQYNLKWRAIGKGSNLLISDEGIRGVVIKLARGINHMELDGNRLLVGAGYPMVPLATILGKKGLSGFEFAGGIPGSVGGAVYMNAGAHGSDMSQVLSRARILSPNGELKWLSLEELAYSYRTSVLQSQQGICVEAEFELTSGDAKVISENLQAFKDYRHSTQPYDSKCCGSVFRNPLPNHAGKLIEDAGLKGYRLGGAQVSPLHGNFIVNADHARAQDVLDLIQFVKRSIKEKYNIDLHTEVEIIS</sequence>
<dbReference type="RefSeq" id="WP_132745989.1">
    <property type="nucleotide sequence ID" value="NZ_SLXK01000012.1"/>
</dbReference>
<dbReference type="NCBIfam" id="NF010480">
    <property type="entry name" value="PRK13905.1"/>
    <property type="match status" value="1"/>
</dbReference>
<feature type="active site" evidence="16">
    <location>
        <position position="294"/>
    </location>
</feature>
<evidence type="ECO:0000256" key="14">
    <source>
        <dbReference type="ARBA" id="ARBA00023316"/>
    </source>
</evidence>
<dbReference type="AlphaFoldDB" id="A0A4R2P362"/>
<comment type="cofactor">
    <cofactor evidence="1 16">
        <name>FAD</name>
        <dbReference type="ChEBI" id="CHEBI:57692"/>
    </cofactor>
</comment>
<keyword evidence="11 16" id="KW-0573">Peptidoglycan synthesis</keyword>
<keyword evidence="14 16" id="KW-0961">Cell wall biogenesis/degradation</keyword>
<dbReference type="InterPro" id="IPR011601">
    <property type="entry name" value="MurB_C"/>
</dbReference>
<dbReference type="InterPro" id="IPR036635">
    <property type="entry name" value="MurB_C_sf"/>
</dbReference>
<evidence type="ECO:0000256" key="15">
    <source>
        <dbReference type="ARBA" id="ARBA00048914"/>
    </source>
</evidence>
<gene>
    <name evidence="16" type="primary">murB</name>
    <name evidence="18" type="ORF">EV207_11214</name>
</gene>
<comment type="catalytic activity">
    <reaction evidence="15 16">
        <text>UDP-N-acetyl-alpha-D-muramate + NADP(+) = UDP-N-acetyl-3-O-(1-carboxyvinyl)-alpha-D-glucosamine + NADPH + H(+)</text>
        <dbReference type="Rhea" id="RHEA:12248"/>
        <dbReference type="ChEBI" id="CHEBI:15378"/>
        <dbReference type="ChEBI" id="CHEBI:57783"/>
        <dbReference type="ChEBI" id="CHEBI:58349"/>
        <dbReference type="ChEBI" id="CHEBI:68483"/>
        <dbReference type="ChEBI" id="CHEBI:70757"/>
        <dbReference type="EC" id="1.3.1.98"/>
    </reaction>
</comment>
<evidence type="ECO:0000256" key="9">
    <source>
        <dbReference type="ARBA" id="ARBA00022857"/>
    </source>
</evidence>
<dbReference type="InterPro" id="IPR016166">
    <property type="entry name" value="FAD-bd_PCMH"/>
</dbReference>
<keyword evidence="7 16" id="KW-0285">Flavoprotein</keyword>
<evidence type="ECO:0000256" key="4">
    <source>
        <dbReference type="ARBA" id="ARBA00004752"/>
    </source>
</evidence>
<dbReference type="PROSITE" id="PS51387">
    <property type="entry name" value="FAD_PCMH"/>
    <property type="match status" value="1"/>
</dbReference>
<dbReference type="EC" id="1.3.1.98" evidence="16"/>
<dbReference type="NCBIfam" id="TIGR00179">
    <property type="entry name" value="murB"/>
    <property type="match status" value="1"/>
</dbReference>
<evidence type="ECO:0000313" key="19">
    <source>
        <dbReference type="Proteomes" id="UP000295416"/>
    </source>
</evidence>
<dbReference type="Gene3D" id="3.30.465.10">
    <property type="match status" value="1"/>
</dbReference>
<dbReference type="GO" id="GO:0005829">
    <property type="term" value="C:cytosol"/>
    <property type="evidence" value="ECO:0007669"/>
    <property type="project" value="TreeGrafter"/>
</dbReference>
<dbReference type="GO" id="GO:0008360">
    <property type="term" value="P:regulation of cell shape"/>
    <property type="evidence" value="ECO:0007669"/>
    <property type="project" value="UniProtKB-KW"/>
</dbReference>
<dbReference type="InterPro" id="IPR003170">
    <property type="entry name" value="MurB"/>
</dbReference>
<keyword evidence="10 16" id="KW-0133">Cell shape</keyword>
<keyword evidence="8 16" id="KW-0274">FAD</keyword>